<name>A0A6J4JRD7_9CYAN</name>
<sequence length="152" mass="16216">MDLSVLNAVLGTGAILVCVAGCTPQPVAEQPLDVQLFQSWELQPGDVVAGYAVTGGLGDISIALKGNSIYAPYEGRLQPNKPGCVLFSSADVPNYLLRLCGMKHPQFGLRKAGEAIGIAEALQFALLNKRADGQWALVEPSKQILQQMLQPR</sequence>
<protein>
    <submittedName>
        <fullName evidence="1">Uncharacterized protein</fullName>
    </submittedName>
</protein>
<dbReference type="EMBL" id="CADCTM010000672">
    <property type="protein sequence ID" value="CAA9285587.1"/>
    <property type="molecule type" value="Genomic_DNA"/>
</dbReference>
<evidence type="ECO:0000313" key="1">
    <source>
        <dbReference type="EMBL" id="CAA9285587.1"/>
    </source>
</evidence>
<gene>
    <name evidence="1" type="ORF">AVDCRST_MAG92-3839</name>
</gene>
<dbReference type="AlphaFoldDB" id="A0A6J4JRD7"/>
<proteinExistence type="predicted"/>
<organism evidence="1">
    <name type="scientific">uncultured Coleofasciculus sp</name>
    <dbReference type="NCBI Taxonomy" id="1267456"/>
    <lineage>
        <taxon>Bacteria</taxon>
        <taxon>Bacillati</taxon>
        <taxon>Cyanobacteriota</taxon>
        <taxon>Cyanophyceae</taxon>
        <taxon>Coleofasciculales</taxon>
        <taxon>Coleofasciculaceae</taxon>
        <taxon>Coleofasciculus</taxon>
        <taxon>environmental samples</taxon>
    </lineage>
</organism>
<accession>A0A6J4JRD7</accession>
<reference evidence="1" key="1">
    <citation type="submission" date="2020-02" db="EMBL/GenBank/DDBJ databases">
        <authorList>
            <person name="Meier V. D."/>
        </authorList>
    </citation>
    <scope>NUCLEOTIDE SEQUENCE</scope>
    <source>
        <strain evidence="1">AVDCRST_MAG92</strain>
    </source>
</reference>